<evidence type="ECO:0000313" key="5">
    <source>
        <dbReference type="Proteomes" id="UP001224890"/>
    </source>
</evidence>
<dbReference type="GO" id="GO:0004764">
    <property type="term" value="F:shikimate 3-dehydrogenase (NADP+) activity"/>
    <property type="evidence" value="ECO:0007669"/>
    <property type="project" value="InterPro"/>
</dbReference>
<organism evidence="4 5">
    <name type="scientific">Colletotrichum godetiae</name>
    <dbReference type="NCBI Taxonomy" id="1209918"/>
    <lineage>
        <taxon>Eukaryota</taxon>
        <taxon>Fungi</taxon>
        <taxon>Dikarya</taxon>
        <taxon>Ascomycota</taxon>
        <taxon>Pezizomycotina</taxon>
        <taxon>Sordariomycetes</taxon>
        <taxon>Hypocreomycetidae</taxon>
        <taxon>Glomerellales</taxon>
        <taxon>Glomerellaceae</taxon>
        <taxon>Colletotrichum</taxon>
        <taxon>Colletotrichum acutatum species complex</taxon>
    </lineage>
</organism>
<feature type="domain" description="Shikimate dehydrogenase substrate binding N-terminal" evidence="2">
    <location>
        <begin position="17"/>
        <end position="98"/>
    </location>
</feature>
<gene>
    <name evidence="4" type="ORF">BDP55DRAFT_709349</name>
</gene>
<protein>
    <recommendedName>
        <fullName evidence="6">Shikimate-5-dehydrogenase</fullName>
    </recommendedName>
</protein>
<dbReference type="SUPFAM" id="SSF51735">
    <property type="entry name" value="NAD(P)-binding Rossmann-fold domains"/>
    <property type="match status" value="1"/>
</dbReference>
<feature type="domain" description="Quinate/shikimate 5-dehydrogenase/glutamyl-tRNA reductase" evidence="1">
    <location>
        <begin position="132"/>
        <end position="188"/>
    </location>
</feature>
<dbReference type="NCBIfam" id="TIGR01809">
    <property type="entry name" value="Shik-DH-AROM"/>
    <property type="match status" value="1"/>
</dbReference>
<dbReference type="RefSeq" id="XP_060436717.1">
    <property type="nucleotide sequence ID" value="XM_060578128.1"/>
</dbReference>
<dbReference type="InterPro" id="IPR041121">
    <property type="entry name" value="SDH_C"/>
</dbReference>
<proteinExistence type="predicted"/>
<dbReference type="InterPro" id="IPR013708">
    <property type="entry name" value="Shikimate_DH-bd_N"/>
</dbReference>
<dbReference type="Gene3D" id="3.40.50.720">
    <property type="entry name" value="NAD(P)-binding Rossmann-like Domain"/>
    <property type="match status" value="1"/>
</dbReference>
<dbReference type="AlphaFoldDB" id="A0AAJ0AZ35"/>
<dbReference type="EMBL" id="JAHMHR010000001">
    <property type="protein sequence ID" value="KAK1700962.1"/>
    <property type="molecule type" value="Genomic_DNA"/>
</dbReference>
<dbReference type="InterPro" id="IPR006151">
    <property type="entry name" value="Shikm_DH/Glu-tRNA_Rdtase"/>
</dbReference>
<dbReference type="Gene3D" id="3.40.50.10860">
    <property type="entry name" value="Leucine Dehydrogenase, chain A, domain 1"/>
    <property type="match status" value="1"/>
</dbReference>
<evidence type="ECO:0008006" key="6">
    <source>
        <dbReference type="Google" id="ProtNLM"/>
    </source>
</evidence>
<dbReference type="PANTHER" id="PTHR21089">
    <property type="entry name" value="SHIKIMATE DEHYDROGENASE"/>
    <property type="match status" value="1"/>
</dbReference>
<dbReference type="CDD" id="cd01065">
    <property type="entry name" value="NAD_bind_Shikimate_DH"/>
    <property type="match status" value="1"/>
</dbReference>
<dbReference type="Pfam" id="PF08501">
    <property type="entry name" value="Shikimate_dh_N"/>
    <property type="match status" value="1"/>
</dbReference>
<dbReference type="Pfam" id="PF18317">
    <property type="entry name" value="SDH_C"/>
    <property type="match status" value="1"/>
</dbReference>
<feature type="domain" description="SDH C-terminal" evidence="3">
    <location>
        <begin position="265"/>
        <end position="295"/>
    </location>
</feature>
<dbReference type="GeneID" id="85462654"/>
<dbReference type="Proteomes" id="UP001224890">
    <property type="component" value="Unassembled WGS sequence"/>
</dbReference>
<dbReference type="InterPro" id="IPR036291">
    <property type="entry name" value="NAD(P)-bd_dom_sf"/>
</dbReference>
<name>A0AAJ0AZ35_9PEZI</name>
<sequence length="306" mass="33270">MGSIEAAPATPRKNFFIFGHNISHTLSPTIHNTGFRELALPHHYGIHQTESVDATVEAIIKAEDFGGASVTFPHKLQIGRLLHAITPCAQKIGAVNTVIVEEGSETGGRRLLGDNTDWHGIRRCIERGGLTDFGSSTALILGAGGAARAACYAIQELGIRRLLVVNRTVSKAAEMAEQFPHLDCQIFATLEDVISAESEREGLDMLPLRIIVACVPADNLGEEKIPAGLFSASEAGVLVEMAYRPQVTGMMAMASRHSVWTVFKGVDVLEEQAYAQFELWTRREAPVETMRAAMLAKIKERAQDNP</sequence>
<evidence type="ECO:0000259" key="2">
    <source>
        <dbReference type="Pfam" id="PF08501"/>
    </source>
</evidence>
<dbReference type="PANTHER" id="PTHR21089:SF1">
    <property type="entry name" value="BIFUNCTIONAL 3-DEHYDROQUINATE DEHYDRATASE_SHIKIMATE DEHYDROGENASE, CHLOROPLASTIC"/>
    <property type="match status" value="1"/>
</dbReference>
<evidence type="ECO:0000259" key="1">
    <source>
        <dbReference type="Pfam" id="PF01488"/>
    </source>
</evidence>
<evidence type="ECO:0000313" key="4">
    <source>
        <dbReference type="EMBL" id="KAK1700962.1"/>
    </source>
</evidence>
<dbReference type="GO" id="GO:0009423">
    <property type="term" value="P:chorismate biosynthetic process"/>
    <property type="evidence" value="ECO:0007669"/>
    <property type="project" value="TreeGrafter"/>
</dbReference>
<dbReference type="GO" id="GO:0005737">
    <property type="term" value="C:cytoplasm"/>
    <property type="evidence" value="ECO:0007669"/>
    <property type="project" value="InterPro"/>
</dbReference>
<comment type="caution">
    <text evidence="4">The sequence shown here is derived from an EMBL/GenBank/DDBJ whole genome shotgun (WGS) entry which is preliminary data.</text>
</comment>
<dbReference type="GO" id="GO:0019632">
    <property type="term" value="P:shikimate metabolic process"/>
    <property type="evidence" value="ECO:0007669"/>
    <property type="project" value="TreeGrafter"/>
</dbReference>
<accession>A0AAJ0AZ35</accession>
<dbReference type="Pfam" id="PF01488">
    <property type="entry name" value="Shikimate_DH"/>
    <property type="match status" value="1"/>
</dbReference>
<keyword evidence="5" id="KW-1185">Reference proteome</keyword>
<dbReference type="InterPro" id="IPR010110">
    <property type="entry name" value="Shikimate_DH_AroM-type"/>
</dbReference>
<reference evidence="4" key="1">
    <citation type="submission" date="2021-06" db="EMBL/GenBank/DDBJ databases">
        <title>Comparative genomics, transcriptomics and evolutionary studies reveal genomic signatures of adaptation to plant cell wall in hemibiotrophic fungi.</title>
        <authorList>
            <consortium name="DOE Joint Genome Institute"/>
            <person name="Baroncelli R."/>
            <person name="Diaz J.F."/>
            <person name="Benocci T."/>
            <person name="Peng M."/>
            <person name="Battaglia E."/>
            <person name="Haridas S."/>
            <person name="Andreopoulos W."/>
            <person name="Labutti K."/>
            <person name="Pangilinan J."/>
            <person name="Floch G.L."/>
            <person name="Makela M.R."/>
            <person name="Henrissat B."/>
            <person name="Grigoriev I.V."/>
            <person name="Crouch J.A."/>
            <person name="De Vries R.P."/>
            <person name="Sukno S.A."/>
            <person name="Thon M.R."/>
        </authorList>
    </citation>
    <scope>NUCLEOTIDE SEQUENCE</scope>
    <source>
        <strain evidence="4">CBS 193.32</strain>
    </source>
</reference>
<dbReference type="InterPro" id="IPR022893">
    <property type="entry name" value="Shikimate_DH_fam"/>
</dbReference>
<evidence type="ECO:0000259" key="3">
    <source>
        <dbReference type="Pfam" id="PF18317"/>
    </source>
</evidence>
<dbReference type="SUPFAM" id="SSF53223">
    <property type="entry name" value="Aminoacid dehydrogenase-like, N-terminal domain"/>
    <property type="match status" value="1"/>
</dbReference>
<dbReference type="InterPro" id="IPR046346">
    <property type="entry name" value="Aminoacid_DH-like_N_sf"/>
</dbReference>